<accession>A0ABC8LQQ4</accession>
<evidence type="ECO:0000313" key="2">
    <source>
        <dbReference type="EMBL" id="CAH8385678.1"/>
    </source>
</evidence>
<dbReference type="InterPro" id="IPR016024">
    <property type="entry name" value="ARM-type_fold"/>
</dbReference>
<proteinExistence type="predicted"/>
<evidence type="ECO:0000313" key="3">
    <source>
        <dbReference type="Proteomes" id="UP001642260"/>
    </source>
</evidence>
<sequence>MRRVMAVPPPTLMAEPPPNLMLKTRDILATSSHEGLESLLCQLRTSQETALALFNFITNEFANSLTLKLLQMYQSSSNGVLRAHLIFLLFETLNDYKRRGFELSLVALNEIKPLLISCLRMQEPDLITLRQIVSFIAYDVVILDNNGWDELSECIFEISSTDPLKALHIFVDLPLMYEKFLYNCGGMIAEKAEKVLLVPYQDRVQDWSLGLQAVVKLGIQHLDSDMRFDMVKRLLILLVKAASDLVEKGMEEFLVRGLADLGKFLARDKKACNYNKEQCDFVSVFLLKIRDLGPLTMEATGKIHHLVNSSPPLVQQPLQVHGAVSEGEWLDRLNKLQPVEMLRVFASTDVEERFRELAIRQLNLLLSDRLSRQQATDVSVLRELQKLLISCLWEREGISESMFKVLGEVVYYVAFEMMISYLEIWDDLCFYITSNSKTEFERAVYIFQCLTIWLPMEFMDPIVEPLLPEINKRLNPPREVLVDNSCWVLAFVGAFCAIIQLIRMEIYAETVMEMADKMVDSVRDLVERKMEVGLVRRAFRDLEIIVKKQKEWFSEQEFKLTKSLLQRLEVIKGITMESKLVLWRIKRGMADHVAA</sequence>
<dbReference type="SUPFAM" id="SSF48371">
    <property type="entry name" value="ARM repeat"/>
    <property type="match status" value="1"/>
</dbReference>
<name>A0ABC8LQQ4_ERUVS</name>
<feature type="domain" description="DUF577" evidence="1">
    <location>
        <begin position="108"/>
        <end position="275"/>
    </location>
</feature>
<dbReference type="PANTHER" id="PTHR31861:SF16">
    <property type="entry name" value="DUF577 DOMAIN-CONTAINING PROTEIN-RELATED"/>
    <property type="match status" value="1"/>
</dbReference>
<dbReference type="AlphaFoldDB" id="A0ABC8LQQ4"/>
<dbReference type="InterPro" id="IPR007598">
    <property type="entry name" value="DUF577"/>
</dbReference>
<protein>
    <recommendedName>
        <fullName evidence="1">DUF577 domain-containing protein</fullName>
    </recommendedName>
</protein>
<reference evidence="2 3" key="1">
    <citation type="submission" date="2022-03" db="EMBL/GenBank/DDBJ databases">
        <authorList>
            <person name="Macdonald S."/>
            <person name="Ahmed S."/>
            <person name="Newling K."/>
        </authorList>
    </citation>
    <scope>NUCLEOTIDE SEQUENCE [LARGE SCALE GENOMIC DNA]</scope>
</reference>
<evidence type="ECO:0000259" key="1">
    <source>
        <dbReference type="Pfam" id="PF04510"/>
    </source>
</evidence>
<keyword evidence="3" id="KW-1185">Reference proteome</keyword>
<organism evidence="2 3">
    <name type="scientific">Eruca vesicaria subsp. sativa</name>
    <name type="common">Garden rocket</name>
    <name type="synonym">Eruca sativa</name>
    <dbReference type="NCBI Taxonomy" id="29727"/>
    <lineage>
        <taxon>Eukaryota</taxon>
        <taxon>Viridiplantae</taxon>
        <taxon>Streptophyta</taxon>
        <taxon>Embryophyta</taxon>
        <taxon>Tracheophyta</taxon>
        <taxon>Spermatophyta</taxon>
        <taxon>Magnoliopsida</taxon>
        <taxon>eudicotyledons</taxon>
        <taxon>Gunneridae</taxon>
        <taxon>Pentapetalae</taxon>
        <taxon>rosids</taxon>
        <taxon>malvids</taxon>
        <taxon>Brassicales</taxon>
        <taxon>Brassicaceae</taxon>
        <taxon>Brassiceae</taxon>
        <taxon>Eruca</taxon>
    </lineage>
</organism>
<gene>
    <name evidence="2" type="ORF">ERUC_LOCUS38161</name>
</gene>
<dbReference type="Proteomes" id="UP001642260">
    <property type="component" value="Unassembled WGS sequence"/>
</dbReference>
<feature type="domain" description="DUF577" evidence="1">
    <location>
        <begin position="381"/>
        <end position="555"/>
    </location>
</feature>
<dbReference type="PANTHER" id="PTHR31861">
    <property type="entry name" value="OS10G0507500 PROTEIN"/>
    <property type="match status" value="1"/>
</dbReference>
<comment type="caution">
    <text evidence="2">The sequence shown here is derived from an EMBL/GenBank/DDBJ whole genome shotgun (WGS) entry which is preliminary data.</text>
</comment>
<dbReference type="Pfam" id="PF04510">
    <property type="entry name" value="DUF577"/>
    <property type="match status" value="2"/>
</dbReference>
<dbReference type="EMBL" id="CAKOAT010674042">
    <property type="protein sequence ID" value="CAH8385678.1"/>
    <property type="molecule type" value="Genomic_DNA"/>
</dbReference>